<reference evidence="11 12" key="1">
    <citation type="submission" date="2020-08" db="EMBL/GenBank/DDBJ databases">
        <title>Genomic Encyclopedia of Type Strains, Phase IV (KMG-IV): sequencing the most valuable type-strain genomes for metagenomic binning, comparative biology and taxonomic classification.</title>
        <authorList>
            <person name="Goeker M."/>
        </authorList>
    </citation>
    <scope>NUCLEOTIDE SEQUENCE [LARGE SCALE GENOMIC DNA]</scope>
    <source>
        <strain evidence="11 12">DSM 12251</strain>
    </source>
</reference>
<dbReference type="NCBIfam" id="NF011443">
    <property type="entry name" value="PRK14869.1-5"/>
    <property type="match status" value="1"/>
</dbReference>
<dbReference type="InterPro" id="IPR046342">
    <property type="entry name" value="CBS_dom_sf"/>
</dbReference>
<dbReference type="InterPro" id="IPR038222">
    <property type="entry name" value="DHHA2_dom_sf"/>
</dbReference>
<dbReference type="SMART" id="SM00116">
    <property type="entry name" value="CBS"/>
    <property type="match status" value="1"/>
</dbReference>
<dbReference type="InterPro" id="IPR010766">
    <property type="entry name" value="DRTGG"/>
</dbReference>
<dbReference type="AlphaFoldDB" id="A0A7W7YM35"/>
<dbReference type="Gene3D" id="3.10.310.20">
    <property type="entry name" value="DHHA2 domain"/>
    <property type="match status" value="1"/>
</dbReference>
<dbReference type="Pfam" id="PF00571">
    <property type="entry name" value="CBS"/>
    <property type="match status" value="2"/>
</dbReference>
<comment type="catalytic activity">
    <reaction evidence="8">
        <text>diphosphate + H2O = 2 phosphate + H(+)</text>
        <dbReference type="Rhea" id="RHEA:24576"/>
        <dbReference type="ChEBI" id="CHEBI:15377"/>
        <dbReference type="ChEBI" id="CHEBI:15378"/>
        <dbReference type="ChEBI" id="CHEBI:33019"/>
        <dbReference type="ChEBI" id="CHEBI:43474"/>
        <dbReference type="EC" id="3.6.1.1"/>
    </reaction>
</comment>
<dbReference type="Proteomes" id="UP000534294">
    <property type="component" value="Unassembled WGS sequence"/>
</dbReference>
<dbReference type="InterPro" id="IPR028979">
    <property type="entry name" value="Ser_kin/Pase_Hpr-like_N_sf"/>
</dbReference>
<comment type="subunit">
    <text evidence="2">Homohexamer.</text>
</comment>
<dbReference type="Gene3D" id="3.40.1390.20">
    <property type="entry name" value="HprK N-terminal domain-like"/>
    <property type="match status" value="1"/>
</dbReference>
<evidence type="ECO:0000256" key="1">
    <source>
        <dbReference type="ARBA" id="ARBA00001936"/>
    </source>
</evidence>
<sequence>MSDPIYVIGHRNPDTDAICAAIGYAAYLRCVREDEVIAACCGEINARTNWVLKLAGAAAPKLLLDVRPTAAIVGRKEVLTASPNETFLSVYRKMLEHNFRSIPVVNGEQKLIGMPTIQEMAQLFLPSESTHKAANREVRTCVRNMVTALGGQLIGDTSGVDEVEDLILVVAASSEDTSRDRAKQFPPRQLVLVTGDRPEIHKLALELGVRCLVVTGGFMPQDDLLKQAQEKGICVIVAPQDTASASQLIRFSRPIGEAAHEYLSFTSRTPLREMIHVVQNSHQPLFPVIDEESGKLEGVFSKSDLVEVPRTKLVLVDHNEFSQAVAGADEAEIIEVIDHHRLSGNLRTKEPVRFINEPVGSTSTIVGIMYKMRGLTPDKSTSICLCAGLISDTLNLTSPTTTNTDREILAWLAEVAGIDAAQFVKDFFAAGSLLREATPARAIEGDRKVFEENGWRISISQIEEMGLDEFWKKQAELHAALVALCAAHDLHFACLMVTDITAHHSVLLVAGDKRVEAAIDVDYHERSPQIYDMPGVVSRKKQLFPYLSNLVSKLTPP</sequence>
<dbReference type="NCBIfam" id="NF011445">
    <property type="entry name" value="PRK14869.2-1"/>
    <property type="match status" value="1"/>
</dbReference>
<evidence type="ECO:0000256" key="5">
    <source>
        <dbReference type="ARBA" id="ARBA00022801"/>
    </source>
</evidence>
<dbReference type="InterPro" id="IPR038763">
    <property type="entry name" value="DHH_sf"/>
</dbReference>
<dbReference type="SUPFAM" id="SSF75138">
    <property type="entry name" value="HprK N-terminal domain-like"/>
    <property type="match status" value="1"/>
</dbReference>
<evidence type="ECO:0000256" key="2">
    <source>
        <dbReference type="ARBA" id="ARBA00011643"/>
    </source>
</evidence>
<dbReference type="Pfam" id="PF07085">
    <property type="entry name" value="DRTGG"/>
    <property type="match status" value="1"/>
</dbReference>
<comment type="cofactor">
    <cofactor evidence="1">
        <name>Mn(2+)</name>
        <dbReference type="ChEBI" id="CHEBI:29035"/>
    </cofactor>
</comment>
<evidence type="ECO:0000256" key="8">
    <source>
        <dbReference type="ARBA" id="ARBA00047820"/>
    </source>
</evidence>
<evidence type="ECO:0000256" key="7">
    <source>
        <dbReference type="ARBA" id="ARBA00032535"/>
    </source>
</evidence>
<dbReference type="SMART" id="SM01131">
    <property type="entry name" value="DHHA2"/>
    <property type="match status" value="1"/>
</dbReference>
<proteinExistence type="predicted"/>
<keyword evidence="6" id="KW-0464">Manganese</keyword>
<dbReference type="GO" id="GO:0005737">
    <property type="term" value="C:cytoplasm"/>
    <property type="evidence" value="ECO:0007669"/>
    <property type="project" value="InterPro"/>
</dbReference>
<dbReference type="PANTHER" id="PTHR12112:SF22">
    <property type="entry name" value="MANGANESE-DEPENDENT INORGANIC PYROPHOSPHATASE-RELATED"/>
    <property type="match status" value="1"/>
</dbReference>
<dbReference type="PROSITE" id="PS51371">
    <property type="entry name" value="CBS"/>
    <property type="match status" value="2"/>
</dbReference>
<gene>
    <name evidence="11" type="ORF">HNQ64_002991</name>
</gene>
<keyword evidence="9" id="KW-0129">CBS domain</keyword>
<dbReference type="GO" id="GO:0004427">
    <property type="term" value="F:inorganic diphosphate phosphatase activity"/>
    <property type="evidence" value="ECO:0007669"/>
    <property type="project" value="UniProtKB-EC"/>
</dbReference>
<evidence type="ECO:0000256" key="3">
    <source>
        <dbReference type="ARBA" id="ARBA00012146"/>
    </source>
</evidence>
<dbReference type="Gene3D" id="3.90.1640.10">
    <property type="entry name" value="inorganic pyrophosphatase (n-terminal core)"/>
    <property type="match status" value="2"/>
</dbReference>
<keyword evidence="4" id="KW-0479">Metal-binding</keyword>
<evidence type="ECO:0000313" key="12">
    <source>
        <dbReference type="Proteomes" id="UP000534294"/>
    </source>
</evidence>
<feature type="domain" description="CBS" evidence="10">
    <location>
        <begin position="74"/>
        <end position="133"/>
    </location>
</feature>
<dbReference type="SUPFAM" id="SSF64182">
    <property type="entry name" value="DHH phosphoesterases"/>
    <property type="match status" value="1"/>
</dbReference>
<dbReference type="PANTHER" id="PTHR12112">
    <property type="entry name" value="BNIP - RELATED"/>
    <property type="match status" value="1"/>
</dbReference>
<evidence type="ECO:0000256" key="4">
    <source>
        <dbReference type="ARBA" id="ARBA00022723"/>
    </source>
</evidence>
<dbReference type="RefSeq" id="WP_184209795.1">
    <property type="nucleotide sequence ID" value="NZ_JACHIF010000006.1"/>
</dbReference>
<dbReference type="InterPro" id="IPR001667">
    <property type="entry name" value="DDH_dom"/>
</dbReference>
<evidence type="ECO:0000256" key="6">
    <source>
        <dbReference type="ARBA" id="ARBA00023211"/>
    </source>
</evidence>
<organism evidence="11 12">
    <name type="scientific">Prosthecobacter dejongeii</name>
    <dbReference type="NCBI Taxonomy" id="48465"/>
    <lineage>
        <taxon>Bacteria</taxon>
        <taxon>Pseudomonadati</taxon>
        <taxon>Verrucomicrobiota</taxon>
        <taxon>Verrucomicrobiia</taxon>
        <taxon>Verrucomicrobiales</taxon>
        <taxon>Verrucomicrobiaceae</taxon>
        <taxon>Prosthecobacter</taxon>
    </lineage>
</organism>
<feature type="domain" description="CBS" evidence="10">
    <location>
        <begin position="258"/>
        <end position="315"/>
    </location>
</feature>
<dbReference type="EMBL" id="JACHIF010000006">
    <property type="protein sequence ID" value="MBB5038726.1"/>
    <property type="molecule type" value="Genomic_DNA"/>
</dbReference>
<dbReference type="GO" id="GO:0046872">
    <property type="term" value="F:metal ion binding"/>
    <property type="evidence" value="ECO:0007669"/>
    <property type="project" value="UniProtKB-KW"/>
</dbReference>
<keyword evidence="12" id="KW-1185">Reference proteome</keyword>
<dbReference type="SUPFAM" id="SSF54631">
    <property type="entry name" value="CBS-domain pair"/>
    <property type="match status" value="1"/>
</dbReference>
<name>A0A7W7YM35_9BACT</name>
<accession>A0A7W7YM35</accession>
<evidence type="ECO:0000313" key="11">
    <source>
        <dbReference type="EMBL" id="MBB5038726.1"/>
    </source>
</evidence>
<evidence type="ECO:0000259" key="10">
    <source>
        <dbReference type="PROSITE" id="PS51371"/>
    </source>
</evidence>
<dbReference type="Pfam" id="PF02833">
    <property type="entry name" value="DHHA2"/>
    <property type="match status" value="1"/>
</dbReference>
<dbReference type="InterPro" id="IPR004097">
    <property type="entry name" value="DHHA2"/>
</dbReference>
<dbReference type="NCBIfam" id="NF011448">
    <property type="entry name" value="PRK14869.2-4"/>
    <property type="match status" value="1"/>
</dbReference>
<protein>
    <recommendedName>
        <fullName evidence="3">inorganic diphosphatase</fullName>
        <ecNumber evidence="3">3.6.1.1</ecNumber>
    </recommendedName>
    <alternativeName>
        <fullName evidence="7">Pyrophosphate phospho-hydrolase</fullName>
    </alternativeName>
</protein>
<comment type="caution">
    <text evidence="11">The sequence shown here is derived from an EMBL/GenBank/DDBJ whole genome shotgun (WGS) entry which is preliminary data.</text>
</comment>
<evidence type="ECO:0000256" key="9">
    <source>
        <dbReference type="PROSITE-ProRule" id="PRU00703"/>
    </source>
</evidence>
<keyword evidence="5 11" id="KW-0378">Hydrolase</keyword>
<dbReference type="Pfam" id="PF01368">
    <property type="entry name" value="DHH"/>
    <property type="match status" value="1"/>
</dbReference>
<dbReference type="InterPro" id="IPR000644">
    <property type="entry name" value="CBS_dom"/>
</dbReference>
<dbReference type="EC" id="3.6.1.1" evidence="3"/>